<dbReference type="STRING" id="158441.A0A226E3I9"/>
<evidence type="ECO:0000256" key="4">
    <source>
        <dbReference type="ARBA" id="ARBA00022741"/>
    </source>
</evidence>
<evidence type="ECO:0000256" key="11">
    <source>
        <dbReference type="SAM" id="Phobius"/>
    </source>
</evidence>
<protein>
    <submittedName>
        <fullName evidence="13">Vascular endothelial growth factor receptor 1</fullName>
    </submittedName>
</protein>
<feature type="binding site" evidence="10">
    <location>
        <position position="254"/>
    </location>
    <ligand>
        <name>ATP</name>
        <dbReference type="ChEBI" id="CHEBI:30616"/>
    </ligand>
</feature>
<reference evidence="13 14" key="1">
    <citation type="submission" date="2015-12" db="EMBL/GenBank/DDBJ databases">
        <title>The genome of Folsomia candida.</title>
        <authorList>
            <person name="Faddeeva A."/>
            <person name="Derks M.F."/>
            <person name="Anvar Y."/>
            <person name="Smit S."/>
            <person name="Van Straalen N."/>
            <person name="Roelofs D."/>
        </authorList>
    </citation>
    <scope>NUCLEOTIDE SEQUENCE [LARGE SCALE GENOMIC DNA]</scope>
    <source>
        <strain evidence="13 14">VU population</strain>
        <tissue evidence="13">Whole body</tissue>
    </source>
</reference>
<dbReference type="GO" id="GO:0012505">
    <property type="term" value="C:endomembrane system"/>
    <property type="evidence" value="ECO:0007669"/>
    <property type="project" value="UniProtKB-SubCell"/>
</dbReference>
<dbReference type="SUPFAM" id="SSF56112">
    <property type="entry name" value="Protein kinase-like (PK-like)"/>
    <property type="match status" value="1"/>
</dbReference>
<dbReference type="PANTHER" id="PTHR24416">
    <property type="entry name" value="TYROSINE-PROTEIN KINASE RECEPTOR"/>
    <property type="match status" value="1"/>
</dbReference>
<name>A0A226E3I9_FOLCA</name>
<dbReference type="PROSITE" id="PS00107">
    <property type="entry name" value="PROTEIN_KINASE_ATP"/>
    <property type="match status" value="1"/>
</dbReference>
<dbReference type="EMBL" id="LNIX01000007">
    <property type="protein sequence ID" value="OXA51584.1"/>
    <property type="molecule type" value="Genomic_DNA"/>
</dbReference>
<keyword evidence="6 10" id="KW-0067">ATP-binding</keyword>
<dbReference type="InterPro" id="IPR050122">
    <property type="entry name" value="RTK"/>
</dbReference>
<evidence type="ECO:0000256" key="8">
    <source>
        <dbReference type="ARBA" id="ARBA00023137"/>
    </source>
</evidence>
<dbReference type="InterPro" id="IPR017441">
    <property type="entry name" value="Protein_kinase_ATP_BS"/>
</dbReference>
<evidence type="ECO:0000256" key="9">
    <source>
        <dbReference type="ARBA" id="ARBA00051243"/>
    </source>
</evidence>
<dbReference type="Pfam" id="PF07714">
    <property type="entry name" value="PK_Tyr_Ser-Thr"/>
    <property type="match status" value="1"/>
</dbReference>
<dbReference type="GO" id="GO:0004714">
    <property type="term" value="F:transmembrane receptor protein tyrosine kinase activity"/>
    <property type="evidence" value="ECO:0007669"/>
    <property type="project" value="UniProtKB-EC"/>
</dbReference>
<feature type="domain" description="Protein kinase" evidence="12">
    <location>
        <begin position="220"/>
        <end position="520"/>
    </location>
</feature>
<dbReference type="GO" id="GO:0050793">
    <property type="term" value="P:regulation of developmental process"/>
    <property type="evidence" value="ECO:0007669"/>
    <property type="project" value="UniProtKB-ARBA"/>
</dbReference>
<dbReference type="PRINTS" id="PR00109">
    <property type="entry name" value="TYRKINASE"/>
</dbReference>
<evidence type="ECO:0000313" key="14">
    <source>
        <dbReference type="Proteomes" id="UP000198287"/>
    </source>
</evidence>
<dbReference type="OrthoDB" id="26722at2759"/>
<dbReference type="InterPro" id="IPR001245">
    <property type="entry name" value="Ser-Thr/Tyr_kinase_cat_dom"/>
</dbReference>
<keyword evidence="4 10" id="KW-0547">Nucleotide-binding</keyword>
<sequence length="532" mass="60920">MTRSASSGDSSSMSLGKPCMGLFLQGGVKALSVVEAGVEFAMMTVGTIAIIFVLPLKDLQKERETGSWRFYARLASWGYSYVYAITSIIVSQRLFTYASQRRTNGVLTCVTIAGILHALCILNFTLYTIFIRWFQAATMTAFLGFMLYKFYFFWVTICYVKEMRRSEVLNPALRQLSDEEIEQFFDGDKGPNLLQNSEYEGQRYKWDFEIPLSRLNFLNDDYNNFLGQGAYGIVHKAILSSPQNNQEDVVVAVKTVANNVDVTYFKALLTELKIMTCIGYHENIVNLIGACTSEIKNRQLYIIVELCHLGSMASYLQSNRELYYAQVLTDRLNCLTSTNSGSRNGYVTYGSMSMSSTVVGSSDFVKWSKQTASGMGFMARKKIIHGDLAARNILLTKDRRIKISDFGLSRQLYNYSAYVKKDDGPLPFRWMSPESLTDLHFSTQSDSWSFGVTIWEYFSCAELPYGGWNYCDDFVQRLKSGEIQLERPRFASLEIYEMMKNCWKFNPKERPTFEQLEYFFDQQEQKLTNCII</sequence>
<comment type="caution">
    <text evidence="13">The sequence shown here is derived from an EMBL/GenBank/DDBJ whole genome shotgun (WGS) entry which is preliminary data.</text>
</comment>
<dbReference type="GO" id="GO:0007169">
    <property type="term" value="P:cell surface receptor protein tyrosine kinase signaling pathway"/>
    <property type="evidence" value="ECO:0007669"/>
    <property type="project" value="TreeGrafter"/>
</dbReference>
<dbReference type="GO" id="GO:0048468">
    <property type="term" value="P:cell development"/>
    <property type="evidence" value="ECO:0007669"/>
    <property type="project" value="UniProtKB-ARBA"/>
</dbReference>
<dbReference type="InterPro" id="IPR008266">
    <property type="entry name" value="Tyr_kinase_AS"/>
</dbReference>
<dbReference type="PROSITE" id="PS00109">
    <property type="entry name" value="PROTEIN_KINASE_TYR"/>
    <property type="match status" value="1"/>
</dbReference>
<keyword evidence="7 11" id="KW-0472">Membrane</keyword>
<dbReference type="GO" id="GO:0043235">
    <property type="term" value="C:receptor complex"/>
    <property type="evidence" value="ECO:0007669"/>
    <property type="project" value="TreeGrafter"/>
</dbReference>
<evidence type="ECO:0000256" key="6">
    <source>
        <dbReference type="ARBA" id="ARBA00022840"/>
    </source>
</evidence>
<comment type="subcellular location">
    <subcellularLocation>
        <location evidence="2">Endomembrane system</location>
    </subcellularLocation>
    <subcellularLocation>
        <location evidence="1">Membrane</location>
        <topology evidence="1">Single-pass membrane protein</topology>
    </subcellularLocation>
</comment>
<feature type="transmembrane region" description="Helical" evidence="11">
    <location>
        <begin position="74"/>
        <end position="95"/>
    </location>
</feature>
<organism evidence="13 14">
    <name type="scientific">Folsomia candida</name>
    <name type="common">Springtail</name>
    <dbReference type="NCBI Taxonomy" id="158441"/>
    <lineage>
        <taxon>Eukaryota</taxon>
        <taxon>Metazoa</taxon>
        <taxon>Ecdysozoa</taxon>
        <taxon>Arthropoda</taxon>
        <taxon>Hexapoda</taxon>
        <taxon>Collembola</taxon>
        <taxon>Entomobryomorpha</taxon>
        <taxon>Isotomoidea</taxon>
        <taxon>Isotomidae</taxon>
        <taxon>Proisotominae</taxon>
        <taxon>Folsomia</taxon>
    </lineage>
</organism>
<dbReference type="PANTHER" id="PTHR24416:SF600">
    <property type="entry name" value="PDGF- AND VEGF-RECEPTOR RELATED, ISOFORM J"/>
    <property type="match status" value="1"/>
</dbReference>
<comment type="catalytic activity">
    <reaction evidence="9">
        <text>L-tyrosyl-[protein] + ATP = O-phospho-L-tyrosyl-[protein] + ADP + H(+)</text>
        <dbReference type="Rhea" id="RHEA:10596"/>
        <dbReference type="Rhea" id="RHEA-COMP:10136"/>
        <dbReference type="Rhea" id="RHEA-COMP:20101"/>
        <dbReference type="ChEBI" id="CHEBI:15378"/>
        <dbReference type="ChEBI" id="CHEBI:30616"/>
        <dbReference type="ChEBI" id="CHEBI:46858"/>
        <dbReference type="ChEBI" id="CHEBI:61978"/>
        <dbReference type="ChEBI" id="CHEBI:456216"/>
        <dbReference type="EC" id="2.7.10.1"/>
    </reaction>
</comment>
<evidence type="ECO:0000313" key="13">
    <source>
        <dbReference type="EMBL" id="OXA51584.1"/>
    </source>
</evidence>
<feature type="transmembrane region" description="Helical" evidence="11">
    <location>
        <begin position="107"/>
        <end position="130"/>
    </location>
</feature>
<dbReference type="AlphaFoldDB" id="A0A226E3I9"/>
<dbReference type="FunFam" id="1.10.510.10:FF:001512">
    <property type="entry name" value="Receptor tyrosine-protein kinase erbB-2"/>
    <property type="match status" value="1"/>
</dbReference>
<keyword evidence="11" id="KW-1133">Transmembrane helix</keyword>
<dbReference type="CDD" id="cd00192">
    <property type="entry name" value="PTKc"/>
    <property type="match status" value="1"/>
</dbReference>
<keyword evidence="13" id="KW-0675">Receptor</keyword>
<evidence type="ECO:0000259" key="12">
    <source>
        <dbReference type="PROSITE" id="PS50011"/>
    </source>
</evidence>
<keyword evidence="3" id="KW-0808">Transferase</keyword>
<evidence type="ECO:0000256" key="7">
    <source>
        <dbReference type="ARBA" id="ARBA00023136"/>
    </source>
</evidence>
<evidence type="ECO:0000256" key="1">
    <source>
        <dbReference type="ARBA" id="ARBA00004167"/>
    </source>
</evidence>
<feature type="transmembrane region" description="Helical" evidence="11">
    <location>
        <begin position="30"/>
        <end position="54"/>
    </location>
</feature>
<dbReference type="GO" id="GO:0005886">
    <property type="term" value="C:plasma membrane"/>
    <property type="evidence" value="ECO:0007669"/>
    <property type="project" value="TreeGrafter"/>
</dbReference>
<evidence type="ECO:0000256" key="3">
    <source>
        <dbReference type="ARBA" id="ARBA00022679"/>
    </source>
</evidence>
<dbReference type="Gene3D" id="3.30.200.20">
    <property type="entry name" value="Phosphorylase Kinase, domain 1"/>
    <property type="match status" value="1"/>
</dbReference>
<dbReference type="GO" id="GO:0051130">
    <property type="term" value="P:positive regulation of cellular component organization"/>
    <property type="evidence" value="ECO:0007669"/>
    <property type="project" value="UniProtKB-ARBA"/>
</dbReference>
<proteinExistence type="predicted"/>
<dbReference type="FunFam" id="3.30.200.20:FF:000586">
    <property type="entry name" value="Receptor protein-tyrosine kinase"/>
    <property type="match status" value="1"/>
</dbReference>
<gene>
    <name evidence="13" type="ORF">Fcan01_13842</name>
</gene>
<dbReference type="InterPro" id="IPR000719">
    <property type="entry name" value="Prot_kinase_dom"/>
</dbReference>
<keyword evidence="14" id="KW-1185">Reference proteome</keyword>
<dbReference type="InterPro" id="IPR011009">
    <property type="entry name" value="Kinase-like_dom_sf"/>
</dbReference>
<dbReference type="GO" id="GO:0030182">
    <property type="term" value="P:neuron differentiation"/>
    <property type="evidence" value="ECO:0007669"/>
    <property type="project" value="UniProtKB-ARBA"/>
</dbReference>
<evidence type="ECO:0000256" key="10">
    <source>
        <dbReference type="PROSITE-ProRule" id="PRU10141"/>
    </source>
</evidence>
<keyword evidence="5" id="KW-0418">Kinase</keyword>
<dbReference type="Gene3D" id="1.10.510.10">
    <property type="entry name" value="Transferase(Phosphotransferase) domain 1"/>
    <property type="match status" value="1"/>
</dbReference>
<accession>A0A226E3I9</accession>
<keyword evidence="11" id="KW-0812">Transmembrane</keyword>
<evidence type="ECO:0000256" key="2">
    <source>
        <dbReference type="ARBA" id="ARBA00004308"/>
    </source>
</evidence>
<evidence type="ECO:0000256" key="5">
    <source>
        <dbReference type="ARBA" id="ARBA00022777"/>
    </source>
</evidence>
<keyword evidence="8" id="KW-0829">Tyrosine-protein kinase</keyword>
<dbReference type="Proteomes" id="UP000198287">
    <property type="component" value="Unassembled WGS sequence"/>
</dbReference>
<dbReference type="PROSITE" id="PS50011">
    <property type="entry name" value="PROTEIN_KINASE_DOM"/>
    <property type="match status" value="1"/>
</dbReference>
<dbReference type="GO" id="GO:0005524">
    <property type="term" value="F:ATP binding"/>
    <property type="evidence" value="ECO:0007669"/>
    <property type="project" value="UniProtKB-UniRule"/>
</dbReference>
<feature type="transmembrane region" description="Helical" evidence="11">
    <location>
        <begin position="136"/>
        <end position="160"/>
    </location>
</feature>